<protein>
    <submittedName>
        <fullName evidence="1">Uncharacterized protein</fullName>
    </submittedName>
</protein>
<evidence type="ECO:0000313" key="2">
    <source>
        <dbReference type="Proteomes" id="UP000284334"/>
    </source>
</evidence>
<dbReference type="Proteomes" id="UP000284334">
    <property type="component" value="Segment"/>
</dbReference>
<name>A0A3Q9R4V8_9CAUD</name>
<accession>A0A3Q9R4V8</accession>
<dbReference type="KEGG" id="vg:55612877"/>
<proteinExistence type="predicted"/>
<reference evidence="1 2" key="1">
    <citation type="submission" date="2018-10" db="EMBL/GenBank/DDBJ databases">
        <authorList>
            <person name="Soria N.A."/>
            <person name="Batley M.G."/>
            <person name="Hanafy A."/>
            <person name="Singh N."/>
            <person name="Shaffer C.D."/>
            <person name="Weston-Hafer K.A."/>
            <person name="Russell D.A."/>
            <person name="Pope W.H."/>
            <person name="Jacobs-Sera D."/>
            <person name="Hendrix R.W."/>
            <person name="Hatfull G.F."/>
        </authorList>
    </citation>
    <scope>NUCLEOTIDE SEQUENCE [LARGE SCALE GENOMIC DNA]</scope>
</reference>
<evidence type="ECO:0000313" key="1">
    <source>
        <dbReference type="EMBL" id="AZU97235.1"/>
    </source>
</evidence>
<dbReference type="RefSeq" id="YP_009842620.1">
    <property type="nucleotide sequence ID" value="NC_048742.1"/>
</dbReference>
<sequence length="61" mass="6905">MNLTPRAKWNRGSRVYSQIHGANATVVAVDTDNAVPIYIIRVDGATKDSYNVYERQLRNPK</sequence>
<dbReference type="GeneID" id="55612877"/>
<gene>
    <name evidence="1" type="primary">187</name>
    <name evidence="1" type="ORF">SEA_GILSON_187</name>
</gene>
<keyword evidence="2" id="KW-1185">Reference proteome</keyword>
<dbReference type="EMBL" id="MK061412">
    <property type="protein sequence ID" value="AZU97235.1"/>
    <property type="molecule type" value="Genomic_DNA"/>
</dbReference>
<organism evidence="1 2">
    <name type="scientific">Streptomyces phage Gilson</name>
    <dbReference type="NCBI Taxonomy" id="2488789"/>
    <lineage>
        <taxon>Viruses</taxon>
        <taxon>Duplodnaviria</taxon>
        <taxon>Heunggongvirae</taxon>
        <taxon>Uroviricota</taxon>
        <taxon>Caudoviricetes</taxon>
        <taxon>Stanwilliamsviridae</taxon>
        <taxon>Loccivirinae</taxon>
        <taxon>Gilsonvirus</taxon>
        <taxon>Gilsonvirus gilson</taxon>
    </lineage>
</organism>